<dbReference type="Proteomes" id="UP000585272">
    <property type="component" value="Unassembled WGS sequence"/>
</dbReference>
<evidence type="ECO:0000259" key="1">
    <source>
        <dbReference type="SMART" id="SM00901"/>
    </source>
</evidence>
<organism evidence="2 3">
    <name type="scientific">Conexibacter arvalis</name>
    <dbReference type="NCBI Taxonomy" id="912552"/>
    <lineage>
        <taxon>Bacteria</taxon>
        <taxon>Bacillati</taxon>
        <taxon>Actinomycetota</taxon>
        <taxon>Thermoleophilia</taxon>
        <taxon>Solirubrobacterales</taxon>
        <taxon>Conexibacteraceae</taxon>
        <taxon>Conexibacter</taxon>
    </lineage>
</organism>
<sequence>MPLKETSVSDLTELLSHLLSLPTGVARWFRGQGCASRRLQPSLVRKLAPFDSARLLETELRLITRFRQRSLPLWPEGYPQRDWEQLFAMQHFGVPTRLLDWSENALVGAYFAASHQPTQCECGTGSCRPTLWVLDPVRLNRLNPRLDGYGEAIRILATSDAAIDSWAPGIEDARFAPWPVALFGTHNSARIVAQQGTFTVAGKNDTAMEDSPAVVTHSDVLEKICIDDSQQNILNGLKLLGITRSAVFPDLAGVGQDIAEAEMN</sequence>
<dbReference type="SMART" id="SM00901">
    <property type="entry name" value="FRG"/>
    <property type="match status" value="1"/>
</dbReference>
<comment type="caution">
    <text evidence="2">The sequence shown here is derived from an EMBL/GenBank/DDBJ whole genome shotgun (WGS) entry which is preliminary data.</text>
</comment>
<accession>A0A840IDV8</accession>
<dbReference type="Pfam" id="PF08867">
    <property type="entry name" value="FRG"/>
    <property type="match status" value="1"/>
</dbReference>
<evidence type="ECO:0000313" key="3">
    <source>
        <dbReference type="Proteomes" id="UP000585272"/>
    </source>
</evidence>
<name>A0A840IDV8_9ACTN</name>
<protein>
    <recommendedName>
        <fullName evidence="1">FRG domain-containing protein</fullName>
    </recommendedName>
</protein>
<dbReference type="EMBL" id="JACHNU010000001">
    <property type="protein sequence ID" value="MBB4662130.1"/>
    <property type="molecule type" value="Genomic_DNA"/>
</dbReference>
<reference evidence="2 3" key="1">
    <citation type="submission" date="2020-08" db="EMBL/GenBank/DDBJ databases">
        <title>Genomic Encyclopedia of Archaeal and Bacterial Type Strains, Phase II (KMG-II): from individual species to whole genera.</title>
        <authorList>
            <person name="Goeker M."/>
        </authorList>
    </citation>
    <scope>NUCLEOTIDE SEQUENCE [LARGE SCALE GENOMIC DNA]</scope>
    <source>
        <strain evidence="2 3">DSM 23288</strain>
    </source>
</reference>
<evidence type="ECO:0000313" key="2">
    <source>
        <dbReference type="EMBL" id="MBB4662130.1"/>
    </source>
</evidence>
<dbReference type="InterPro" id="IPR014966">
    <property type="entry name" value="FRG-dom"/>
</dbReference>
<keyword evidence="3" id="KW-1185">Reference proteome</keyword>
<proteinExistence type="predicted"/>
<dbReference type="RefSeq" id="WP_183340872.1">
    <property type="nucleotide sequence ID" value="NZ_JACHNU010000001.1"/>
</dbReference>
<gene>
    <name evidence="2" type="ORF">BDZ31_001703</name>
</gene>
<dbReference type="AlphaFoldDB" id="A0A840IDV8"/>
<feature type="domain" description="FRG" evidence="1">
    <location>
        <begin position="23"/>
        <end position="129"/>
    </location>
</feature>